<proteinExistence type="predicted"/>
<sequence length="142" mass="15149">MTDPLTTHRLFYDAVESGDVDLMASLWVDDPGTSCVHPGSVPLRGTSQVLRSWTVLMANVGYIQFFLTDVDVVTLPRGADGPDTAVVVCTENILSGEGLDAAAEGFSGGRAVCTSILVKAGGSWKFWSRHASPIAEMMLEDD</sequence>
<evidence type="ECO:0000313" key="2">
    <source>
        <dbReference type="EMBL" id="REK72569.1"/>
    </source>
</evidence>
<name>A0A371P9H2_9ACTN</name>
<dbReference type="RefSeq" id="WP_119702682.1">
    <property type="nucleotide sequence ID" value="NZ_JBHSOI010000001.1"/>
</dbReference>
<reference evidence="2 3" key="1">
    <citation type="submission" date="2018-08" db="EMBL/GenBank/DDBJ databases">
        <title>Aeromicrobium sp. M2KJ-4, whole genome shotgun sequence.</title>
        <authorList>
            <person name="Tuo L."/>
        </authorList>
    </citation>
    <scope>NUCLEOTIDE SEQUENCE [LARGE SCALE GENOMIC DNA]</scope>
    <source>
        <strain evidence="2 3">M2KJ-4</strain>
    </source>
</reference>
<evidence type="ECO:0000259" key="1">
    <source>
        <dbReference type="Pfam" id="PF13474"/>
    </source>
</evidence>
<dbReference type="InterPro" id="IPR032710">
    <property type="entry name" value="NTF2-like_dom_sf"/>
</dbReference>
<dbReference type="EMBL" id="QUBR01000001">
    <property type="protein sequence ID" value="REK72569.1"/>
    <property type="molecule type" value="Genomic_DNA"/>
</dbReference>
<protein>
    <submittedName>
        <fullName evidence="2">DUF4440 domain-containing protein</fullName>
    </submittedName>
</protein>
<dbReference type="SUPFAM" id="SSF54427">
    <property type="entry name" value="NTF2-like"/>
    <property type="match status" value="1"/>
</dbReference>
<comment type="caution">
    <text evidence="2">The sequence shown here is derived from an EMBL/GenBank/DDBJ whole genome shotgun (WGS) entry which is preliminary data.</text>
</comment>
<dbReference type="PANTHER" id="PTHR34957:SF1">
    <property type="entry name" value="NUCLEAR TRANSPORT FACTOR 2 (NTF2) FAMILY PROTEIN"/>
    <property type="match status" value="1"/>
</dbReference>
<dbReference type="AlphaFoldDB" id="A0A371P9H2"/>
<dbReference type="PANTHER" id="PTHR34957">
    <property type="entry name" value="NUCLEAR TRANSPORT FACTOR 2 (NTF2) FAMILY PROTEIN"/>
    <property type="match status" value="1"/>
</dbReference>
<organism evidence="2 3">
    <name type="scientific">Aeromicrobium endophyticum</name>
    <dbReference type="NCBI Taxonomy" id="2292704"/>
    <lineage>
        <taxon>Bacteria</taxon>
        <taxon>Bacillati</taxon>
        <taxon>Actinomycetota</taxon>
        <taxon>Actinomycetes</taxon>
        <taxon>Propionibacteriales</taxon>
        <taxon>Nocardioidaceae</taxon>
        <taxon>Aeromicrobium</taxon>
    </lineage>
</organism>
<accession>A0A371P9H2</accession>
<dbReference type="OrthoDB" id="9786718at2"/>
<dbReference type="Pfam" id="PF13474">
    <property type="entry name" value="SnoaL_3"/>
    <property type="match status" value="1"/>
</dbReference>
<dbReference type="Proteomes" id="UP000265581">
    <property type="component" value="Unassembled WGS sequence"/>
</dbReference>
<keyword evidence="3" id="KW-1185">Reference proteome</keyword>
<dbReference type="InterPro" id="IPR037401">
    <property type="entry name" value="SnoaL-like"/>
</dbReference>
<dbReference type="Gene3D" id="3.10.450.50">
    <property type="match status" value="1"/>
</dbReference>
<evidence type="ECO:0000313" key="3">
    <source>
        <dbReference type="Proteomes" id="UP000265581"/>
    </source>
</evidence>
<feature type="domain" description="SnoaL-like" evidence="1">
    <location>
        <begin position="9"/>
        <end position="135"/>
    </location>
</feature>
<gene>
    <name evidence="2" type="ORF">DX116_02840</name>
</gene>